<dbReference type="GeneID" id="113466271"/>
<dbReference type="Proteomes" id="UP000079169">
    <property type="component" value="Unplaced"/>
</dbReference>
<gene>
    <name evidence="2" type="primary">LOC113466271</name>
</gene>
<accession>A0A3Q0ILY3</accession>
<organism evidence="1 2">
    <name type="scientific">Diaphorina citri</name>
    <name type="common">Asian citrus psyllid</name>
    <dbReference type="NCBI Taxonomy" id="121845"/>
    <lineage>
        <taxon>Eukaryota</taxon>
        <taxon>Metazoa</taxon>
        <taxon>Ecdysozoa</taxon>
        <taxon>Arthropoda</taxon>
        <taxon>Hexapoda</taxon>
        <taxon>Insecta</taxon>
        <taxon>Pterygota</taxon>
        <taxon>Neoptera</taxon>
        <taxon>Paraneoptera</taxon>
        <taxon>Hemiptera</taxon>
        <taxon>Sternorrhyncha</taxon>
        <taxon>Psylloidea</taxon>
        <taxon>Psyllidae</taxon>
        <taxon>Diaphorininae</taxon>
        <taxon>Diaphorina</taxon>
    </lineage>
</organism>
<name>A0A3Q0ILY3_DIACI</name>
<proteinExistence type="predicted"/>
<reference evidence="2" key="1">
    <citation type="submission" date="2025-08" db="UniProtKB">
        <authorList>
            <consortium name="RefSeq"/>
        </authorList>
    </citation>
    <scope>IDENTIFICATION</scope>
</reference>
<dbReference type="RefSeq" id="XP_026677321.1">
    <property type="nucleotide sequence ID" value="XM_026821520.1"/>
</dbReference>
<dbReference type="PaxDb" id="121845-A0A3Q0ILY3"/>
<dbReference type="KEGG" id="dci:113466271"/>
<keyword evidence="1" id="KW-1185">Reference proteome</keyword>
<sequence>MTSLRRCPVCSVFMWKMSKTMKTLMGGLSARNFPLVFNEISFKATPPGAYRQYLTQDYRNPRRAKARAATGAMTNNWKLDLTDEERFALMKVRKPVPKGYCPQWG</sequence>
<evidence type="ECO:0000313" key="1">
    <source>
        <dbReference type="Proteomes" id="UP000079169"/>
    </source>
</evidence>
<dbReference type="AlphaFoldDB" id="A0A3Q0ILY3"/>
<evidence type="ECO:0000313" key="2">
    <source>
        <dbReference type="RefSeq" id="XP_026677321.1"/>
    </source>
</evidence>
<protein>
    <submittedName>
        <fullName evidence="2">Uncharacterized protein LOC113466271 isoform X1</fullName>
    </submittedName>
</protein>